<comment type="caution">
    <text evidence="2">The sequence shown here is derived from an EMBL/GenBank/DDBJ whole genome shotgun (WGS) entry which is preliminary data.</text>
</comment>
<keyword evidence="1" id="KW-0175">Coiled coil</keyword>
<keyword evidence="3" id="KW-1185">Reference proteome</keyword>
<organism evidence="2 3">
    <name type="scientific">Anaeramoeba ignava</name>
    <name type="common">Anaerobic marine amoeba</name>
    <dbReference type="NCBI Taxonomy" id="1746090"/>
    <lineage>
        <taxon>Eukaryota</taxon>
        <taxon>Metamonada</taxon>
        <taxon>Anaeramoebidae</taxon>
        <taxon>Anaeramoeba</taxon>
    </lineage>
</organism>
<dbReference type="AlphaFoldDB" id="A0A9Q0L543"/>
<reference evidence="2" key="1">
    <citation type="submission" date="2022-10" db="EMBL/GenBank/DDBJ databases">
        <title>Novel sulphate-reducing endosymbionts in the free-living metamonad Anaeramoeba.</title>
        <authorList>
            <person name="Jerlstrom-Hultqvist J."/>
            <person name="Cepicka I."/>
            <person name="Gallot-Lavallee L."/>
            <person name="Salas-Leiva D."/>
            <person name="Curtis B.A."/>
            <person name="Zahonova K."/>
            <person name="Pipaliya S."/>
            <person name="Dacks J."/>
            <person name="Roger A.J."/>
        </authorList>
    </citation>
    <scope>NUCLEOTIDE SEQUENCE</scope>
    <source>
        <strain evidence="2">BMAN</strain>
    </source>
</reference>
<protein>
    <submittedName>
        <fullName evidence="2">Uncharacterized protein</fullName>
    </submittedName>
</protein>
<evidence type="ECO:0000313" key="3">
    <source>
        <dbReference type="Proteomes" id="UP001149090"/>
    </source>
</evidence>
<evidence type="ECO:0000313" key="2">
    <source>
        <dbReference type="EMBL" id="KAJ5066427.1"/>
    </source>
</evidence>
<sequence length="117" mass="14120">MEEQIDLNYFEETFNQIAESCLSMYDISNIEYDFSRIDQKHKNIKDIDLVINQNLEEIKKFENQLSQDKQELNEQIDKELENCNKLKEEAKQIFPDKSKEEPKQIGFSFFQIFQNQK</sequence>
<dbReference type="Proteomes" id="UP001149090">
    <property type="component" value="Unassembled WGS sequence"/>
</dbReference>
<proteinExistence type="predicted"/>
<dbReference type="EMBL" id="JAPDFW010000143">
    <property type="protein sequence ID" value="KAJ5066427.1"/>
    <property type="molecule type" value="Genomic_DNA"/>
</dbReference>
<gene>
    <name evidence="2" type="ORF">M0811_13625</name>
</gene>
<evidence type="ECO:0000256" key="1">
    <source>
        <dbReference type="SAM" id="Coils"/>
    </source>
</evidence>
<name>A0A9Q0L543_ANAIG</name>
<accession>A0A9Q0L543</accession>
<feature type="coiled-coil region" evidence="1">
    <location>
        <begin position="51"/>
        <end position="93"/>
    </location>
</feature>